<gene>
    <name evidence="1" type="ORF">MES5069_280021</name>
</gene>
<keyword evidence="2" id="KW-1185">Reference proteome</keyword>
<accession>A0ABM9DWW4</accession>
<organism evidence="1 2">
    <name type="scientific">Mesorhizobium escarrei</name>
    <dbReference type="NCBI Taxonomy" id="666018"/>
    <lineage>
        <taxon>Bacteria</taxon>
        <taxon>Pseudomonadati</taxon>
        <taxon>Pseudomonadota</taxon>
        <taxon>Alphaproteobacteria</taxon>
        <taxon>Hyphomicrobiales</taxon>
        <taxon>Phyllobacteriaceae</taxon>
        <taxon>Mesorhizobium</taxon>
    </lineage>
</organism>
<dbReference type="EMBL" id="CAKXZT010000122">
    <property type="protein sequence ID" value="CAH2401244.1"/>
    <property type="molecule type" value="Genomic_DNA"/>
</dbReference>
<evidence type="ECO:0000313" key="2">
    <source>
        <dbReference type="Proteomes" id="UP001153050"/>
    </source>
</evidence>
<sequence length="199" mass="21238">MHNLKLQSGSRLEFQRDPVDAIAQAGRRRAVLEDVAEMAAAAGAVAFGADHAVAAVDGRLDRTGHRIVEAWPAGAALELQLGFEQGLVAADAGKSAGALLVEQGAAARPLGAVITHHRILLRRQPGAPFGIGAGDRVGVTIHFCLLARAAIGVVFPSSPKIGICYGVCRYFQCCREEFLRRSLRDTAQQTLQMPSLHRR</sequence>
<evidence type="ECO:0000313" key="1">
    <source>
        <dbReference type="EMBL" id="CAH2401244.1"/>
    </source>
</evidence>
<reference evidence="1 2" key="1">
    <citation type="submission" date="2022-03" db="EMBL/GenBank/DDBJ databases">
        <authorList>
            <person name="Brunel B."/>
        </authorList>
    </citation>
    <scope>NUCLEOTIDE SEQUENCE [LARGE SCALE GENOMIC DNA]</scope>
    <source>
        <strain evidence="1">STM5069sample</strain>
    </source>
</reference>
<name>A0ABM9DWW4_9HYPH</name>
<dbReference type="Proteomes" id="UP001153050">
    <property type="component" value="Unassembled WGS sequence"/>
</dbReference>
<protein>
    <submittedName>
        <fullName evidence="1">Uncharacterized protein</fullName>
    </submittedName>
</protein>
<proteinExistence type="predicted"/>
<comment type="caution">
    <text evidence="1">The sequence shown here is derived from an EMBL/GenBank/DDBJ whole genome shotgun (WGS) entry which is preliminary data.</text>
</comment>